<dbReference type="RefSeq" id="WP_008943774.1">
    <property type="nucleotide sequence ID" value="NZ_AMRL01000005.1"/>
</dbReference>
<dbReference type="Gene3D" id="6.10.10.120">
    <property type="entry name" value="Antitoxin ParD1-like"/>
    <property type="match status" value="1"/>
</dbReference>
<keyword evidence="4" id="KW-1185">Reference proteome</keyword>
<gene>
    <name evidence="3" type="ORF">P24_05812</name>
</gene>
<sequence length="78" mass="8787">MTTNVSLTQELEDFTRHCVDSGRFGSVSEVVRHALRLMQEQEGRKAAFLSALKEARAGEARELDLVLRQADTIIDGRR</sequence>
<dbReference type="PANTHER" id="PTHR36582:SF2">
    <property type="entry name" value="ANTITOXIN PARD"/>
    <property type="match status" value="1"/>
</dbReference>
<dbReference type="InterPro" id="IPR038296">
    <property type="entry name" value="ParD_sf"/>
</dbReference>
<dbReference type="STRING" id="1207063.P24_05812"/>
<comment type="caution">
    <text evidence="3">The sequence shown here is derived from an EMBL/GenBank/DDBJ whole genome shotgun (WGS) entry which is preliminary data.</text>
</comment>
<comment type="similarity">
    <text evidence="1">Belongs to the ParD antitoxin family.</text>
</comment>
<name>K2JPW6_9PROT</name>
<dbReference type="GO" id="GO:0006355">
    <property type="term" value="P:regulation of DNA-templated transcription"/>
    <property type="evidence" value="ECO:0007669"/>
    <property type="project" value="InterPro"/>
</dbReference>
<dbReference type="InterPro" id="IPR010985">
    <property type="entry name" value="Ribbon_hlx_hlx"/>
</dbReference>
<dbReference type="EMBL" id="AMRL01000005">
    <property type="protein sequence ID" value="EKE77273.1"/>
    <property type="molecule type" value="Genomic_DNA"/>
</dbReference>
<proteinExistence type="inferred from homology"/>
<protein>
    <submittedName>
        <fullName evidence="3">CopG/Arc/MetJ family transcriptional regulator</fullName>
    </submittedName>
</protein>
<evidence type="ECO:0000313" key="4">
    <source>
        <dbReference type="Proteomes" id="UP000006746"/>
    </source>
</evidence>
<evidence type="ECO:0000256" key="2">
    <source>
        <dbReference type="ARBA" id="ARBA00022649"/>
    </source>
</evidence>
<dbReference type="Pfam" id="PF03693">
    <property type="entry name" value="ParD_antitoxin"/>
    <property type="match status" value="1"/>
</dbReference>
<dbReference type="AlphaFoldDB" id="K2JPW6"/>
<accession>K2JPW6</accession>
<dbReference type="NCBIfam" id="TIGR02606">
    <property type="entry name" value="antidote_CC2985"/>
    <property type="match status" value="1"/>
</dbReference>
<evidence type="ECO:0000313" key="3">
    <source>
        <dbReference type="EMBL" id="EKE77273.1"/>
    </source>
</evidence>
<dbReference type="PANTHER" id="PTHR36582">
    <property type="entry name" value="ANTITOXIN PARD"/>
    <property type="match status" value="1"/>
</dbReference>
<reference evidence="3 4" key="1">
    <citation type="journal article" date="2012" name="J. Bacteriol.">
        <title>Genome Sequence of Oceanibaculum indicum Type Strain P24.</title>
        <authorList>
            <person name="Lai Q."/>
            <person name="Shao Z."/>
        </authorList>
    </citation>
    <scope>NUCLEOTIDE SEQUENCE [LARGE SCALE GENOMIC DNA]</scope>
    <source>
        <strain evidence="3 4">P24</strain>
    </source>
</reference>
<evidence type="ECO:0000256" key="1">
    <source>
        <dbReference type="ARBA" id="ARBA00008580"/>
    </source>
</evidence>
<dbReference type="Proteomes" id="UP000006746">
    <property type="component" value="Unassembled WGS sequence"/>
</dbReference>
<dbReference type="eggNOG" id="COG3609">
    <property type="taxonomic scope" value="Bacteria"/>
</dbReference>
<keyword evidence="2" id="KW-1277">Toxin-antitoxin system</keyword>
<dbReference type="SUPFAM" id="SSF47598">
    <property type="entry name" value="Ribbon-helix-helix"/>
    <property type="match status" value="1"/>
</dbReference>
<organism evidence="3 4">
    <name type="scientific">Oceanibaculum indicum P24</name>
    <dbReference type="NCBI Taxonomy" id="1207063"/>
    <lineage>
        <taxon>Bacteria</taxon>
        <taxon>Pseudomonadati</taxon>
        <taxon>Pseudomonadota</taxon>
        <taxon>Alphaproteobacteria</taxon>
        <taxon>Rhodospirillales</taxon>
        <taxon>Oceanibaculaceae</taxon>
        <taxon>Oceanibaculum</taxon>
    </lineage>
</organism>
<dbReference type="InterPro" id="IPR022789">
    <property type="entry name" value="ParD"/>
</dbReference>